<dbReference type="InterPro" id="IPR000160">
    <property type="entry name" value="GGDEF_dom"/>
</dbReference>
<dbReference type="SUPFAM" id="SSF55073">
    <property type="entry name" value="Nucleotide cyclase"/>
    <property type="match status" value="1"/>
</dbReference>
<dbReference type="InterPro" id="IPR001633">
    <property type="entry name" value="EAL_dom"/>
</dbReference>
<dbReference type="EMBL" id="CP021083">
    <property type="protein sequence ID" value="ASN82884.1"/>
    <property type="molecule type" value="Genomic_DNA"/>
</dbReference>
<dbReference type="Proteomes" id="UP000259030">
    <property type="component" value="Plasmid pDFI2"/>
</dbReference>
<accession>A0A221T1W2</accession>
<evidence type="ECO:0000313" key="4">
    <source>
        <dbReference type="Proteomes" id="UP000259030"/>
    </source>
</evidence>
<keyword evidence="4" id="KW-1185">Reference proteome</keyword>
<dbReference type="KEGG" id="dfc:DFI_16985"/>
<dbReference type="Gene3D" id="3.30.70.270">
    <property type="match status" value="1"/>
</dbReference>
<dbReference type="RefSeq" id="WP_027462358.1">
    <property type="nucleotide sequence ID" value="NZ_CP021083.1"/>
</dbReference>
<evidence type="ECO:0000259" key="1">
    <source>
        <dbReference type="PROSITE" id="PS50883"/>
    </source>
</evidence>
<geneLocation type="plasmid" evidence="4">
    <name>pdfi2</name>
</geneLocation>
<dbReference type="InterPro" id="IPR043128">
    <property type="entry name" value="Rev_trsase/Diguanyl_cyclase"/>
</dbReference>
<dbReference type="PANTHER" id="PTHR33121">
    <property type="entry name" value="CYCLIC DI-GMP PHOSPHODIESTERASE PDEF"/>
    <property type="match status" value="1"/>
</dbReference>
<evidence type="ECO:0000313" key="3">
    <source>
        <dbReference type="EMBL" id="ASN82884.1"/>
    </source>
</evidence>
<feature type="domain" description="EAL" evidence="1">
    <location>
        <begin position="558"/>
        <end position="812"/>
    </location>
</feature>
<sequence>MTSKRRSPAAPAATPEQLLQQAQARLTGAPDAALLLARDAAALADAAGDLHALARAQLLIGLGLHAESQLPKAQASLTRAQALAAHLDDPALEAWAASALGVVLGEAGDVTGAAERLEAAGALARGTGQADVRARVLTAQGQFHLLLQEAPAALAAFDEALELLAAPEGRGERTDDVPGDRLSAALHRAGTLLVLNRQGEALREFVRLLEQARRLTLPRLVAATQAGLAQLHMELGHLNEAERFSDAVLRAARPPLDARVGALLTQARTLSARGMADRAVPLLIRAQTQAAELPAPDRAAEALEALSAAYEQLQRWPEALAAARAHQAAAAAAQSRVLEQRAQVEVWRAGWEHEAQRTQLERDRLEALDAAQAELRQVRDQLEFGLTHDPLTGVLNRVTLELEVNRRLLDDPATAFEMLIVRIEQLRPVVDVLGLDVGDAALVSLARRLEARVHAEDADGLVGRYAEHDFAVFRRAPSVERAVRAAAGALLEDLGRPVQAEGQALNLRASLGIAQYPRHGVTFAELGQRAALALQDAGERSAHLGVYSARMGRLARERLTIHHSLHEALDRDELHLHYQPIFELEGLTPVAVEALARWTHPKLGEVSPARFVPVAEASDLIFDLGAWVMRRVHKDLRRFQGAAPGLQASVNVSPRQFGFQGYPAQVAAWLAGSGLRPEDVILEVTEGAMAEDVALERYAALRETGVRLAIDDVGQAYSSLTRLYQVQADVLKLDQRLIERLVAGPGQRDSRRLVAALIEFGLGSGMRIVAEGVESEAQLAALREMGCTHAQGYLLSRPLPNASVTKLLKGRAGAGGALPSAMRL</sequence>
<dbReference type="InterPro" id="IPR050706">
    <property type="entry name" value="Cyclic-di-GMP_PDE-like"/>
</dbReference>
<evidence type="ECO:0000259" key="2">
    <source>
        <dbReference type="PROSITE" id="PS50887"/>
    </source>
</evidence>
<proteinExistence type="predicted"/>
<protein>
    <submittedName>
        <fullName evidence="3">GGDEF-domain containing protein</fullName>
    </submittedName>
</protein>
<dbReference type="InterPro" id="IPR011990">
    <property type="entry name" value="TPR-like_helical_dom_sf"/>
</dbReference>
<dbReference type="GO" id="GO:0071111">
    <property type="term" value="F:cyclic-guanylate-specific phosphodiesterase activity"/>
    <property type="evidence" value="ECO:0007669"/>
    <property type="project" value="InterPro"/>
</dbReference>
<dbReference type="STRING" id="317577.GCA_000419625_03467"/>
<dbReference type="CDD" id="cd01949">
    <property type="entry name" value="GGDEF"/>
    <property type="match status" value="1"/>
</dbReference>
<dbReference type="SUPFAM" id="SSF141868">
    <property type="entry name" value="EAL domain-like"/>
    <property type="match status" value="1"/>
</dbReference>
<dbReference type="Pfam" id="PF00990">
    <property type="entry name" value="GGDEF"/>
    <property type="match status" value="1"/>
</dbReference>
<organism evidence="3 4">
    <name type="scientific">Deinococcus ficus</name>
    <dbReference type="NCBI Taxonomy" id="317577"/>
    <lineage>
        <taxon>Bacteria</taxon>
        <taxon>Thermotogati</taxon>
        <taxon>Deinococcota</taxon>
        <taxon>Deinococci</taxon>
        <taxon>Deinococcales</taxon>
        <taxon>Deinococcaceae</taxon>
        <taxon>Deinococcus</taxon>
    </lineage>
</organism>
<dbReference type="PANTHER" id="PTHR33121:SF70">
    <property type="entry name" value="SIGNALING PROTEIN YKOW"/>
    <property type="match status" value="1"/>
</dbReference>
<keyword evidence="3" id="KW-0614">Plasmid</keyword>
<dbReference type="CDD" id="cd01948">
    <property type="entry name" value="EAL"/>
    <property type="match status" value="1"/>
</dbReference>
<dbReference type="AlphaFoldDB" id="A0A221T1W2"/>
<gene>
    <name evidence="3" type="ORF">DFI_16985</name>
</gene>
<dbReference type="PROSITE" id="PS50883">
    <property type="entry name" value="EAL"/>
    <property type="match status" value="1"/>
</dbReference>
<dbReference type="SUPFAM" id="SSF48452">
    <property type="entry name" value="TPR-like"/>
    <property type="match status" value="1"/>
</dbReference>
<dbReference type="Gene3D" id="3.20.20.450">
    <property type="entry name" value="EAL domain"/>
    <property type="match status" value="1"/>
</dbReference>
<feature type="domain" description="GGDEF" evidence="2">
    <location>
        <begin position="414"/>
        <end position="550"/>
    </location>
</feature>
<name>A0A221T1W2_9DEIO</name>
<dbReference type="PROSITE" id="PS50887">
    <property type="entry name" value="GGDEF"/>
    <property type="match status" value="1"/>
</dbReference>
<dbReference type="Gene3D" id="1.25.40.10">
    <property type="entry name" value="Tetratricopeptide repeat domain"/>
    <property type="match status" value="2"/>
</dbReference>
<dbReference type="SMART" id="SM00052">
    <property type="entry name" value="EAL"/>
    <property type="match status" value="1"/>
</dbReference>
<dbReference type="InterPro" id="IPR029787">
    <property type="entry name" value="Nucleotide_cyclase"/>
</dbReference>
<dbReference type="InterPro" id="IPR035919">
    <property type="entry name" value="EAL_sf"/>
</dbReference>
<dbReference type="NCBIfam" id="TIGR00254">
    <property type="entry name" value="GGDEF"/>
    <property type="match status" value="1"/>
</dbReference>
<dbReference type="SMART" id="SM00267">
    <property type="entry name" value="GGDEF"/>
    <property type="match status" value="1"/>
</dbReference>
<reference evidence="3 4" key="1">
    <citation type="submission" date="2017-05" db="EMBL/GenBank/DDBJ databases">
        <title>The complete genome sequence of Deinococcus ficus isolated from the rhizosphere of the Ficus religiosa L. in Taiwan.</title>
        <authorList>
            <person name="Wu K.-M."/>
            <person name="Liao T.-L."/>
            <person name="Liu Y.-M."/>
            <person name="Young C.-C."/>
            <person name="Tsai S.-F."/>
        </authorList>
    </citation>
    <scope>NUCLEOTIDE SEQUENCE [LARGE SCALE GENOMIC DNA]</scope>
    <source>
        <strain evidence="3 4">CC-FR2-10</strain>
        <plasmid evidence="4">pdfi2</plasmid>
    </source>
</reference>
<dbReference type="Pfam" id="PF00563">
    <property type="entry name" value="EAL"/>
    <property type="match status" value="1"/>
</dbReference>